<dbReference type="EMBL" id="SOZE01000046">
    <property type="protein sequence ID" value="TFF33409.1"/>
    <property type="molecule type" value="Genomic_DNA"/>
</dbReference>
<proteinExistence type="predicted"/>
<evidence type="ECO:0000259" key="1">
    <source>
        <dbReference type="Pfam" id="PF06439"/>
    </source>
</evidence>
<dbReference type="RefSeq" id="WP_133236412.1">
    <property type="nucleotide sequence ID" value="NZ_SOZE01000046.1"/>
</dbReference>
<dbReference type="AlphaFoldDB" id="A0A4Y8S327"/>
<gene>
    <name evidence="2" type="ORF">E2R66_26105</name>
</gene>
<dbReference type="Pfam" id="PF06439">
    <property type="entry name" value="3keto-disac_hyd"/>
    <property type="match status" value="1"/>
</dbReference>
<sequence length="247" mass="27865">MKHPITILSIAAALTCAIGAQTYASKVDHPKPVKKYVVKKAPWVSLFNGKDLTGWHAFNKTVPPQNWQIEDGALVCLGAVKGTDTGGDIVSDKQYANFELAWEWKIDKGSNSGVLYHVQEGPGFTATYLTGPEYQIIDDINWVPDILEEWQKTGADYAMTIPNGNKKLMPVGEWNTSRIIFNKGHVEHWLNGKKILEFTAWSPEWEKKKAEGKWKDHPEYGLAKLGHIALQDHGHKAYFKNIRVREL</sequence>
<reference evidence="2 3" key="1">
    <citation type="journal article" date="2017" name="Int. J. Syst. Evol. Microbiol.">
        <title>Mucilaginibacterpsychrotolerans sp. nov., isolated from peatlands.</title>
        <authorList>
            <person name="Deng Y."/>
            <person name="Shen L."/>
            <person name="Xu B."/>
            <person name="Liu Y."/>
            <person name="Gu Z."/>
            <person name="Liu H."/>
            <person name="Zhou Y."/>
        </authorList>
    </citation>
    <scope>NUCLEOTIDE SEQUENCE [LARGE SCALE GENOMIC DNA]</scope>
    <source>
        <strain evidence="2 3">NH7-4</strain>
    </source>
</reference>
<evidence type="ECO:0000313" key="3">
    <source>
        <dbReference type="Proteomes" id="UP000297540"/>
    </source>
</evidence>
<keyword evidence="3" id="KW-1185">Reference proteome</keyword>
<dbReference type="Proteomes" id="UP000297540">
    <property type="component" value="Unassembled WGS sequence"/>
</dbReference>
<organism evidence="2 3">
    <name type="scientific">Mucilaginibacter psychrotolerans</name>
    <dbReference type="NCBI Taxonomy" id="1524096"/>
    <lineage>
        <taxon>Bacteria</taxon>
        <taxon>Pseudomonadati</taxon>
        <taxon>Bacteroidota</taxon>
        <taxon>Sphingobacteriia</taxon>
        <taxon>Sphingobacteriales</taxon>
        <taxon>Sphingobacteriaceae</taxon>
        <taxon>Mucilaginibacter</taxon>
    </lineage>
</organism>
<feature type="domain" description="3-keto-alpha-glucoside-1,2-lyase/3-keto-2-hydroxy-glucal hydratase" evidence="1">
    <location>
        <begin position="43"/>
        <end position="245"/>
    </location>
</feature>
<protein>
    <submittedName>
        <fullName evidence="2">DUF1080 domain-containing protein</fullName>
    </submittedName>
</protein>
<dbReference type="InterPro" id="IPR010496">
    <property type="entry name" value="AL/BT2_dom"/>
</dbReference>
<dbReference type="GO" id="GO:0016787">
    <property type="term" value="F:hydrolase activity"/>
    <property type="evidence" value="ECO:0007669"/>
    <property type="project" value="InterPro"/>
</dbReference>
<dbReference type="Gene3D" id="2.60.120.560">
    <property type="entry name" value="Exo-inulinase, domain 1"/>
    <property type="match status" value="1"/>
</dbReference>
<comment type="caution">
    <text evidence="2">The sequence shown here is derived from an EMBL/GenBank/DDBJ whole genome shotgun (WGS) entry which is preliminary data.</text>
</comment>
<accession>A0A4Y8S327</accession>
<dbReference type="OrthoDB" id="9806233at2"/>
<evidence type="ECO:0000313" key="2">
    <source>
        <dbReference type="EMBL" id="TFF33409.1"/>
    </source>
</evidence>
<name>A0A4Y8S327_9SPHI</name>